<dbReference type="InterPro" id="IPR029063">
    <property type="entry name" value="SAM-dependent_MTases_sf"/>
</dbReference>
<name>A0A0D0HBQ5_9BACT</name>
<keyword evidence="4 6" id="KW-0808">Transferase</keyword>
<comment type="caution">
    <text evidence="7">The sequence shown here is derived from an EMBL/GenBank/DDBJ whole genome shotgun (WGS) entry which is preliminary data.</text>
</comment>
<proteinExistence type="inferred from homology"/>
<dbReference type="Gene3D" id="3.40.50.150">
    <property type="entry name" value="Vaccinia Virus protein VP39"/>
    <property type="match status" value="1"/>
</dbReference>
<dbReference type="EC" id="2.1.1.-" evidence="6"/>
<gene>
    <name evidence="6" type="primary">prmA</name>
    <name evidence="7" type="ORF">ST44_09235</name>
</gene>
<dbReference type="PANTHER" id="PTHR43648">
    <property type="entry name" value="ELECTRON TRANSFER FLAVOPROTEIN BETA SUBUNIT LYSINE METHYLTRANSFERASE"/>
    <property type="match status" value="1"/>
</dbReference>
<evidence type="ECO:0000256" key="3">
    <source>
        <dbReference type="ARBA" id="ARBA00022603"/>
    </source>
</evidence>
<reference evidence="7 8" key="1">
    <citation type="submission" date="2015-01" db="EMBL/GenBank/DDBJ databases">
        <title>Comparative genomics of non-oral Prevotella species.</title>
        <authorList>
            <person name="Accetto T."/>
            <person name="Nograsek B."/>
            <person name="Avgustin G."/>
        </authorList>
    </citation>
    <scope>NUCLEOTIDE SEQUENCE [LARGE SCALE GENOMIC DNA]</scope>
    <source>
        <strain evidence="7 8">P5-119</strain>
    </source>
</reference>
<comment type="catalytic activity">
    <reaction evidence="6">
        <text>L-lysyl-[protein] + 3 S-adenosyl-L-methionine = N(6),N(6),N(6)-trimethyl-L-lysyl-[protein] + 3 S-adenosyl-L-homocysteine + 3 H(+)</text>
        <dbReference type="Rhea" id="RHEA:54192"/>
        <dbReference type="Rhea" id="RHEA-COMP:9752"/>
        <dbReference type="Rhea" id="RHEA-COMP:13826"/>
        <dbReference type="ChEBI" id="CHEBI:15378"/>
        <dbReference type="ChEBI" id="CHEBI:29969"/>
        <dbReference type="ChEBI" id="CHEBI:57856"/>
        <dbReference type="ChEBI" id="CHEBI:59789"/>
        <dbReference type="ChEBI" id="CHEBI:61961"/>
    </reaction>
</comment>
<organism evidence="7 8">
    <name type="scientific">Prevotella pectinovora</name>
    <dbReference type="NCBI Taxonomy" id="1602169"/>
    <lineage>
        <taxon>Bacteria</taxon>
        <taxon>Pseudomonadati</taxon>
        <taxon>Bacteroidota</taxon>
        <taxon>Bacteroidia</taxon>
        <taxon>Bacteroidales</taxon>
        <taxon>Prevotellaceae</taxon>
        <taxon>Prevotella</taxon>
    </lineage>
</organism>
<evidence type="ECO:0000256" key="2">
    <source>
        <dbReference type="ARBA" id="ARBA00022490"/>
    </source>
</evidence>
<dbReference type="Pfam" id="PF06325">
    <property type="entry name" value="PrmA"/>
    <property type="match status" value="1"/>
</dbReference>
<feature type="binding site" evidence="6">
    <location>
        <position position="144"/>
    </location>
    <ligand>
        <name>S-adenosyl-L-methionine</name>
        <dbReference type="ChEBI" id="CHEBI:59789"/>
    </ligand>
</feature>
<dbReference type="AlphaFoldDB" id="A0A0D0HBQ5"/>
<evidence type="ECO:0000313" key="8">
    <source>
        <dbReference type="Proteomes" id="UP000032046"/>
    </source>
</evidence>
<feature type="binding site" evidence="6">
    <location>
        <position position="123"/>
    </location>
    <ligand>
        <name>S-adenosyl-L-methionine</name>
        <dbReference type="ChEBI" id="CHEBI:59789"/>
    </ligand>
</feature>
<dbReference type="Proteomes" id="UP000032046">
    <property type="component" value="Unassembled WGS sequence"/>
</dbReference>
<dbReference type="HAMAP" id="MF_00735">
    <property type="entry name" value="Methyltr_PrmA"/>
    <property type="match status" value="1"/>
</dbReference>
<dbReference type="STRING" id="1602171.ST44_09235"/>
<evidence type="ECO:0000256" key="5">
    <source>
        <dbReference type="ARBA" id="ARBA00022691"/>
    </source>
</evidence>
<evidence type="ECO:0000256" key="6">
    <source>
        <dbReference type="HAMAP-Rule" id="MF_00735"/>
    </source>
</evidence>
<evidence type="ECO:0000313" key="7">
    <source>
        <dbReference type="EMBL" id="KIP61622.1"/>
    </source>
</evidence>
<keyword evidence="5 6" id="KW-0949">S-adenosyl-L-methionine</keyword>
<dbReference type="GO" id="GO:0005737">
    <property type="term" value="C:cytoplasm"/>
    <property type="evidence" value="ECO:0007669"/>
    <property type="project" value="UniProtKB-SubCell"/>
</dbReference>
<feature type="binding site" evidence="6">
    <location>
        <position position="166"/>
    </location>
    <ligand>
        <name>S-adenosyl-L-methionine</name>
        <dbReference type="ChEBI" id="CHEBI:59789"/>
    </ligand>
</feature>
<dbReference type="InterPro" id="IPR050078">
    <property type="entry name" value="Ribosomal_L11_MeTrfase_PrmA"/>
</dbReference>
<protein>
    <recommendedName>
        <fullName evidence="6">Ribosomal protein L11 methyltransferase</fullName>
        <shortName evidence="6">L11 Mtase</shortName>
        <ecNumber evidence="6">2.1.1.-</ecNumber>
    </recommendedName>
</protein>
<sequence>MQGPSFSMACDICAALCGTVGYESFEENEGGISGYIQKELYDRSSLEKTLEDFPLDTFSISFETEEVIDKNWNEEWEKGGFNPIIIGDQCIIHDLKHPSDKSYPIDITIDACQAFGTGTHNTTRMIVEELLKMTLQDKRVLDCGCGTGILSVTAAKCGAVAAYGYDIDEWSVSNTIHNAKLNSLENVSALKGDSTLLYEELMGKYDVVLANINRNILLNDLPTLANSMADNGTLIISGFYKEDESVLIAKARALGLVEEKRNSSDNWAMIKFVKRQVNFSKH</sequence>
<keyword evidence="8" id="KW-1185">Reference proteome</keyword>
<dbReference type="EMBL" id="JXQK01000065">
    <property type="protein sequence ID" value="KIP61622.1"/>
    <property type="molecule type" value="Genomic_DNA"/>
</dbReference>
<accession>A0A0D0HBQ5</accession>
<keyword evidence="2 6" id="KW-0963">Cytoplasm</keyword>
<dbReference type="SUPFAM" id="SSF53335">
    <property type="entry name" value="S-adenosyl-L-methionine-dependent methyltransferases"/>
    <property type="match status" value="1"/>
</dbReference>
<dbReference type="GO" id="GO:0008276">
    <property type="term" value="F:protein methyltransferase activity"/>
    <property type="evidence" value="ECO:0007669"/>
    <property type="project" value="UniProtKB-UniRule"/>
</dbReference>
<dbReference type="GO" id="GO:0032259">
    <property type="term" value="P:methylation"/>
    <property type="evidence" value="ECO:0007669"/>
    <property type="project" value="UniProtKB-KW"/>
</dbReference>
<keyword evidence="3 6" id="KW-0489">Methyltransferase</keyword>
<feature type="binding site" evidence="6">
    <location>
        <position position="211"/>
    </location>
    <ligand>
        <name>S-adenosyl-L-methionine</name>
        <dbReference type="ChEBI" id="CHEBI:59789"/>
    </ligand>
</feature>
<dbReference type="PIRSF" id="PIRSF000401">
    <property type="entry name" value="RPL11_MTase"/>
    <property type="match status" value="1"/>
</dbReference>
<dbReference type="PANTHER" id="PTHR43648:SF1">
    <property type="entry name" value="ELECTRON TRANSFER FLAVOPROTEIN BETA SUBUNIT LYSINE METHYLTRANSFERASE"/>
    <property type="match status" value="1"/>
</dbReference>
<dbReference type="CDD" id="cd02440">
    <property type="entry name" value="AdoMet_MTases"/>
    <property type="match status" value="1"/>
</dbReference>
<evidence type="ECO:0000256" key="1">
    <source>
        <dbReference type="ARBA" id="ARBA00009741"/>
    </source>
</evidence>
<comment type="similarity">
    <text evidence="1 6">Belongs to the methyltransferase superfamily. PrmA family.</text>
</comment>
<dbReference type="InterPro" id="IPR004498">
    <property type="entry name" value="Ribosomal_PrmA_MeTrfase"/>
</dbReference>
<comment type="subcellular location">
    <subcellularLocation>
        <location evidence="6">Cytoplasm</location>
    </subcellularLocation>
</comment>
<dbReference type="NCBIfam" id="NF001785">
    <property type="entry name" value="PRK00517.2-2"/>
    <property type="match status" value="1"/>
</dbReference>
<evidence type="ECO:0000256" key="4">
    <source>
        <dbReference type="ARBA" id="ARBA00022679"/>
    </source>
</evidence>
<comment type="function">
    <text evidence="6">Methylates ribosomal protein L11.</text>
</comment>